<name>A0A537LLV2_9BACT</name>
<feature type="transmembrane region" description="Helical" evidence="4">
    <location>
        <begin position="160"/>
        <end position="179"/>
    </location>
</feature>
<evidence type="ECO:0000259" key="5">
    <source>
        <dbReference type="PROSITE" id="PS51002"/>
    </source>
</evidence>
<keyword evidence="3" id="KW-0411">Iron-sulfur</keyword>
<evidence type="ECO:0000313" key="8">
    <source>
        <dbReference type="EMBL" id="TMJ12993.1"/>
    </source>
</evidence>
<organism evidence="7 10">
    <name type="scientific">Candidatus Segetimicrobium genomatis</name>
    <dbReference type="NCBI Taxonomy" id="2569760"/>
    <lineage>
        <taxon>Bacteria</taxon>
        <taxon>Bacillati</taxon>
        <taxon>Candidatus Sysuimicrobiota</taxon>
        <taxon>Candidatus Sysuimicrobiia</taxon>
        <taxon>Candidatus Sysuimicrobiales</taxon>
        <taxon>Candidatus Segetimicrobiaceae</taxon>
        <taxon>Candidatus Segetimicrobium</taxon>
    </lineage>
</organism>
<dbReference type="EMBL" id="VBAI01000012">
    <property type="protein sequence ID" value="TMJ12993.1"/>
    <property type="molecule type" value="Genomic_DNA"/>
</dbReference>
<feature type="domain" description="4Fe-4S ferredoxin-type" evidence="6">
    <location>
        <begin position="355"/>
        <end position="384"/>
    </location>
</feature>
<feature type="transmembrane region" description="Helical" evidence="4">
    <location>
        <begin position="42"/>
        <end position="67"/>
    </location>
</feature>
<dbReference type="InterPro" id="IPR017900">
    <property type="entry name" value="4Fe4S_Fe_S_CS"/>
</dbReference>
<dbReference type="PANTHER" id="PTHR19271">
    <property type="entry name" value="CYTOCHROME B"/>
    <property type="match status" value="1"/>
</dbReference>
<evidence type="ECO:0000256" key="3">
    <source>
        <dbReference type="ARBA" id="ARBA00023014"/>
    </source>
</evidence>
<keyword evidence="2" id="KW-0408">Iron</keyword>
<dbReference type="GO" id="GO:0009055">
    <property type="term" value="F:electron transfer activity"/>
    <property type="evidence" value="ECO:0007669"/>
    <property type="project" value="InterPro"/>
</dbReference>
<dbReference type="SUPFAM" id="SSF81342">
    <property type="entry name" value="Transmembrane di-heme cytochromes"/>
    <property type="match status" value="1"/>
</dbReference>
<keyword evidence="1" id="KW-0479">Metal-binding</keyword>
<evidence type="ECO:0000313" key="9">
    <source>
        <dbReference type="Proteomes" id="UP000315217"/>
    </source>
</evidence>
<dbReference type="GO" id="GO:0051536">
    <property type="term" value="F:iron-sulfur cluster binding"/>
    <property type="evidence" value="ECO:0007669"/>
    <property type="project" value="UniProtKB-KW"/>
</dbReference>
<dbReference type="EMBL" id="VBAJ01000072">
    <property type="protein sequence ID" value="TMJ08995.1"/>
    <property type="molecule type" value="Genomic_DNA"/>
</dbReference>
<dbReference type="InterPro" id="IPR017896">
    <property type="entry name" value="4Fe4S_Fe-S-bd"/>
</dbReference>
<dbReference type="PROSITE" id="PS51379">
    <property type="entry name" value="4FE4S_FER_2"/>
    <property type="match status" value="2"/>
</dbReference>
<keyword evidence="4" id="KW-0472">Membrane</keyword>
<dbReference type="InterPro" id="IPR005797">
    <property type="entry name" value="Cyt_b/b6_N"/>
</dbReference>
<keyword evidence="4" id="KW-1133">Transmembrane helix</keyword>
<evidence type="ECO:0000313" key="10">
    <source>
        <dbReference type="Proteomes" id="UP000318661"/>
    </source>
</evidence>
<dbReference type="Proteomes" id="UP000315217">
    <property type="component" value="Unassembled WGS sequence"/>
</dbReference>
<dbReference type="GO" id="GO:0046872">
    <property type="term" value="F:metal ion binding"/>
    <property type="evidence" value="ECO:0007669"/>
    <property type="project" value="UniProtKB-KW"/>
</dbReference>
<evidence type="ECO:0000256" key="1">
    <source>
        <dbReference type="ARBA" id="ARBA00022723"/>
    </source>
</evidence>
<accession>A0A537LLV2</accession>
<dbReference type="Pfam" id="PF00033">
    <property type="entry name" value="Cytochrome_B"/>
    <property type="match status" value="1"/>
</dbReference>
<feature type="domain" description="Cytochrome b/b6 N-terminal region profile" evidence="5">
    <location>
        <begin position="17"/>
        <end position="223"/>
    </location>
</feature>
<feature type="transmembrane region" description="Helical" evidence="4">
    <location>
        <begin position="191"/>
        <end position="212"/>
    </location>
</feature>
<dbReference type="GO" id="GO:0016020">
    <property type="term" value="C:membrane"/>
    <property type="evidence" value="ECO:0007669"/>
    <property type="project" value="InterPro"/>
</dbReference>
<reference evidence="9 10" key="1">
    <citation type="journal article" date="2019" name="Nat. Microbiol.">
        <title>Mediterranean grassland soil C-N compound turnover is dependent on rainfall and depth, and is mediated by genomically divergent microorganisms.</title>
        <authorList>
            <person name="Diamond S."/>
            <person name="Andeer P.F."/>
            <person name="Li Z."/>
            <person name="Crits-Christoph A."/>
            <person name="Burstein D."/>
            <person name="Anantharaman K."/>
            <person name="Lane K.R."/>
            <person name="Thomas B.C."/>
            <person name="Pan C."/>
            <person name="Northen T.R."/>
            <person name="Banfield J.F."/>
        </authorList>
    </citation>
    <scope>NUCLEOTIDE SEQUENCE [LARGE SCALE GENOMIC DNA]</scope>
    <source>
        <strain evidence="8">NP_1</strain>
        <strain evidence="7">NP_2</strain>
    </source>
</reference>
<dbReference type="Gene3D" id="1.20.810.10">
    <property type="entry name" value="Cytochrome Bc1 Complex, Chain C"/>
    <property type="match status" value="1"/>
</dbReference>
<dbReference type="Pfam" id="PF12838">
    <property type="entry name" value="Fer4_7"/>
    <property type="match status" value="1"/>
</dbReference>
<dbReference type="InterPro" id="IPR027387">
    <property type="entry name" value="Cytb/b6-like_sf"/>
</dbReference>
<dbReference type="SUPFAM" id="SSF54862">
    <property type="entry name" value="4Fe-4S ferredoxins"/>
    <property type="match status" value="1"/>
</dbReference>
<feature type="transmembrane region" description="Helical" evidence="4">
    <location>
        <begin position="224"/>
        <end position="243"/>
    </location>
</feature>
<dbReference type="AlphaFoldDB" id="A0A537LLV2"/>
<evidence type="ECO:0000256" key="2">
    <source>
        <dbReference type="ARBA" id="ARBA00023004"/>
    </source>
</evidence>
<comment type="caution">
    <text evidence="7">The sequence shown here is derived from an EMBL/GenBank/DDBJ whole genome shotgun (WGS) entry which is preliminary data.</text>
</comment>
<feature type="domain" description="4Fe-4S ferredoxin-type" evidence="6">
    <location>
        <begin position="312"/>
        <end position="341"/>
    </location>
</feature>
<evidence type="ECO:0000259" key="6">
    <source>
        <dbReference type="PROSITE" id="PS51379"/>
    </source>
</evidence>
<keyword evidence="4" id="KW-0812">Transmembrane</keyword>
<protein>
    <recommendedName>
        <fullName evidence="11">4Fe-4S dicluster domain-containing protein</fullName>
    </recommendedName>
</protein>
<evidence type="ECO:0000313" key="7">
    <source>
        <dbReference type="EMBL" id="TMJ08995.1"/>
    </source>
</evidence>
<dbReference type="PROSITE" id="PS00198">
    <property type="entry name" value="4FE4S_FER_1"/>
    <property type="match status" value="2"/>
</dbReference>
<gene>
    <name evidence="8" type="ORF">E6G98_01575</name>
    <name evidence="7" type="ORF">E6G99_03430</name>
</gene>
<feature type="transmembrane region" description="Helical" evidence="4">
    <location>
        <begin position="127"/>
        <end position="148"/>
    </location>
</feature>
<sequence length="399" mass="43907">MSTVATGQASGRYARLMTSLLRGTLRLDVLVNKLYPTDFNPLYYTGGLSNLFLFTLVLSGIFLFFYYDASLGESFASVQYLTDRVPYGGIVRGVHRYAADGFIVGILLHLLRNWFTDRHLFARDNPWISGMFLLLFAGFIGFTGYQLVWDERAQLLTSMFVAMLRSIPAAGAALTRLFIGGVGISDGTLVRILFLHIGPATALYVFLWWHYVRQRHPKIWPPGVWVLFCVGLVFLLAGAVPVTRETIPAATPAASPTRFPMDVFFLIPFWLLNFLPAGVVVLLLVALFVGGLAIPYASRRETPVEMGVRHSGVAQVIDGNCTGCELCYYDCPYNAIVMVPSPGPGLSKAAANRSLLAVVIESRCVECGICIGACPFEALELPKFLERDVLRQVGEAVQA</sequence>
<evidence type="ECO:0000256" key="4">
    <source>
        <dbReference type="SAM" id="Phobius"/>
    </source>
</evidence>
<dbReference type="GO" id="GO:0022904">
    <property type="term" value="P:respiratory electron transport chain"/>
    <property type="evidence" value="ECO:0007669"/>
    <property type="project" value="InterPro"/>
</dbReference>
<evidence type="ECO:0008006" key="11">
    <source>
        <dbReference type="Google" id="ProtNLM"/>
    </source>
</evidence>
<dbReference type="GO" id="GO:0016491">
    <property type="term" value="F:oxidoreductase activity"/>
    <property type="evidence" value="ECO:0007669"/>
    <property type="project" value="InterPro"/>
</dbReference>
<dbReference type="PROSITE" id="PS51002">
    <property type="entry name" value="CYTB_NTER"/>
    <property type="match status" value="1"/>
</dbReference>
<dbReference type="Gene3D" id="3.30.70.20">
    <property type="match status" value="1"/>
</dbReference>
<dbReference type="Proteomes" id="UP000318661">
    <property type="component" value="Unassembled WGS sequence"/>
</dbReference>
<dbReference type="PANTHER" id="PTHR19271:SF16">
    <property type="entry name" value="CYTOCHROME B"/>
    <property type="match status" value="1"/>
</dbReference>
<proteinExistence type="predicted"/>
<dbReference type="InterPro" id="IPR016174">
    <property type="entry name" value="Di-haem_cyt_TM"/>
</dbReference>
<feature type="transmembrane region" description="Helical" evidence="4">
    <location>
        <begin position="263"/>
        <end position="296"/>
    </location>
</feature>